<evidence type="ECO:0000256" key="3">
    <source>
        <dbReference type="ARBA" id="ARBA00022737"/>
    </source>
</evidence>
<dbReference type="STRING" id="658457.SAMN05216601_10964"/>
<evidence type="ECO:0000256" key="4">
    <source>
        <dbReference type="ARBA" id="ARBA00023315"/>
    </source>
</evidence>
<name>A0A1I5PG27_9GAMM</name>
<sequence>MFNRIVDMVWLRVYSLWLCWVGFFRGYRFHPFASIKGRGLVLESGSSVHNVRLDTGLGNIHFHSGCWLNDGVEMSAIKEIVIGRGTTLQRNVTINGQVCLGVNCLLAPNVFISSTSHVHDHIPGMSIREQERLLSQEEFLRIYNRPIVVGDDVWIGVNAVLMPGVQIGAHAVVGANAVVTKDVPEGAIVAGVPARILSYRLGFEGKSCAE</sequence>
<reference evidence="5 6" key="1">
    <citation type="submission" date="2016-10" db="EMBL/GenBank/DDBJ databases">
        <authorList>
            <person name="de Groot N.N."/>
        </authorList>
    </citation>
    <scope>NUCLEOTIDE SEQUENCE [LARGE SCALE GENOMIC DNA]</scope>
    <source>
        <strain evidence="5 6">CCUG 59231</strain>
    </source>
</reference>
<dbReference type="InterPro" id="IPR050179">
    <property type="entry name" value="Trans_hexapeptide_repeat"/>
</dbReference>
<evidence type="ECO:0000256" key="2">
    <source>
        <dbReference type="ARBA" id="ARBA00022679"/>
    </source>
</evidence>
<comment type="similarity">
    <text evidence="1">Belongs to the transferase hexapeptide repeat family.</text>
</comment>
<dbReference type="InterPro" id="IPR018357">
    <property type="entry name" value="Hexapep_transf_CS"/>
</dbReference>
<dbReference type="AlphaFoldDB" id="A0A1I5PG27"/>
<dbReference type="OrthoDB" id="9815592at2"/>
<keyword evidence="3" id="KW-0677">Repeat</keyword>
<dbReference type="EMBL" id="FOWP01000009">
    <property type="protein sequence ID" value="SFP33068.1"/>
    <property type="molecule type" value="Genomic_DNA"/>
</dbReference>
<dbReference type="Pfam" id="PF00132">
    <property type="entry name" value="Hexapep"/>
    <property type="match status" value="1"/>
</dbReference>
<organism evidence="5 6">
    <name type="scientific">Ectopseudomonas composti</name>
    <dbReference type="NCBI Taxonomy" id="658457"/>
    <lineage>
        <taxon>Bacteria</taxon>
        <taxon>Pseudomonadati</taxon>
        <taxon>Pseudomonadota</taxon>
        <taxon>Gammaproteobacteria</taxon>
        <taxon>Pseudomonadales</taxon>
        <taxon>Pseudomonadaceae</taxon>
        <taxon>Ectopseudomonas</taxon>
    </lineage>
</organism>
<dbReference type="InterPro" id="IPR011004">
    <property type="entry name" value="Trimer_LpxA-like_sf"/>
</dbReference>
<dbReference type="SUPFAM" id="SSF51161">
    <property type="entry name" value="Trimeric LpxA-like enzymes"/>
    <property type="match status" value="1"/>
</dbReference>
<dbReference type="InterPro" id="IPR001451">
    <property type="entry name" value="Hexapep"/>
</dbReference>
<dbReference type="PANTHER" id="PTHR43300:SF11">
    <property type="entry name" value="ACETYLTRANSFERASE RV3034C-RELATED"/>
    <property type="match status" value="1"/>
</dbReference>
<proteinExistence type="inferred from homology"/>
<dbReference type="Proteomes" id="UP000182400">
    <property type="component" value="Unassembled WGS sequence"/>
</dbReference>
<evidence type="ECO:0000313" key="6">
    <source>
        <dbReference type="Proteomes" id="UP000182400"/>
    </source>
</evidence>
<dbReference type="Gene3D" id="2.160.10.10">
    <property type="entry name" value="Hexapeptide repeat proteins"/>
    <property type="match status" value="1"/>
</dbReference>
<keyword evidence="4" id="KW-0012">Acyltransferase</keyword>
<evidence type="ECO:0000256" key="1">
    <source>
        <dbReference type="ARBA" id="ARBA00007274"/>
    </source>
</evidence>
<evidence type="ECO:0000313" key="5">
    <source>
        <dbReference type="EMBL" id="SFP33068.1"/>
    </source>
</evidence>
<accession>A0A1I5PG27</accession>
<dbReference type="PROSITE" id="PS00101">
    <property type="entry name" value="HEXAPEP_TRANSFERASES"/>
    <property type="match status" value="1"/>
</dbReference>
<protein>
    <submittedName>
        <fullName evidence="5">Acetyltransferase (Isoleucine patch superfamily)</fullName>
    </submittedName>
</protein>
<dbReference type="GO" id="GO:0016746">
    <property type="term" value="F:acyltransferase activity"/>
    <property type="evidence" value="ECO:0007669"/>
    <property type="project" value="UniProtKB-KW"/>
</dbReference>
<gene>
    <name evidence="5" type="ORF">SAMN05216601_10964</name>
</gene>
<keyword evidence="2 5" id="KW-0808">Transferase</keyword>
<dbReference type="PANTHER" id="PTHR43300">
    <property type="entry name" value="ACETYLTRANSFERASE"/>
    <property type="match status" value="1"/>
</dbReference>